<dbReference type="HOGENOM" id="CLU_022017_1_1_9"/>
<dbReference type="CDD" id="cd13124">
    <property type="entry name" value="MATE_SpoVB_like"/>
    <property type="match status" value="1"/>
</dbReference>
<gene>
    <name evidence="7" type="ORF">HMPREF1557_01130</name>
</gene>
<dbReference type="InterPro" id="IPR024923">
    <property type="entry name" value="PG_synth_SpoVB"/>
</dbReference>
<comment type="caution">
    <text evidence="7">The sequence shown here is derived from an EMBL/GenBank/DDBJ whole genome shotgun (WGS) entry which is preliminary data.</text>
</comment>
<accession>U2IQN9</accession>
<feature type="transmembrane region" description="Helical" evidence="6">
    <location>
        <begin position="216"/>
        <end position="235"/>
    </location>
</feature>
<feature type="transmembrane region" description="Helical" evidence="6">
    <location>
        <begin position="146"/>
        <end position="170"/>
    </location>
</feature>
<feature type="transmembrane region" description="Helical" evidence="6">
    <location>
        <begin position="359"/>
        <end position="384"/>
    </location>
</feature>
<keyword evidence="3 6" id="KW-0812">Transmembrane</keyword>
<feature type="transmembrane region" description="Helical" evidence="6">
    <location>
        <begin position="75"/>
        <end position="96"/>
    </location>
</feature>
<evidence type="ECO:0000256" key="2">
    <source>
        <dbReference type="ARBA" id="ARBA00022475"/>
    </source>
</evidence>
<dbReference type="PANTHER" id="PTHR30250">
    <property type="entry name" value="PST FAMILY PREDICTED COLANIC ACID TRANSPORTER"/>
    <property type="match status" value="1"/>
</dbReference>
<feature type="transmembrane region" description="Helical" evidence="6">
    <location>
        <begin position="390"/>
        <end position="413"/>
    </location>
</feature>
<comment type="subcellular location">
    <subcellularLocation>
        <location evidence="1">Cell membrane</location>
        <topology evidence="1">Multi-pass membrane protein</topology>
    </subcellularLocation>
</comment>
<feature type="transmembrane region" description="Helical" evidence="6">
    <location>
        <begin position="191"/>
        <end position="210"/>
    </location>
</feature>
<feature type="transmembrane region" description="Helical" evidence="6">
    <location>
        <begin position="486"/>
        <end position="504"/>
    </location>
</feature>
<keyword evidence="5 6" id="KW-0472">Membrane</keyword>
<keyword evidence="2" id="KW-1003">Cell membrane</keyword>
<dbReference type="PIRSF" id="PIRSF038958">
    <property type="entry name" value="PG_synth_SpoVB"/>
    <property type="match status" value="1"/>
</dbReference>
<dbReference type="Pfam" id="PF01943">
    <property type="entry name" value="Polysacc_synt"/>
    <property type="match status" value="1"/>
</dbReference>
<evidence type="ECO:0000256" key="1">
    <source>
        <dbReference type="ARBA" id="ARBA00004651"/>
    </source>
</evidence>
<feature type="transmembrane region" description="Helical" evidence="6">
    <location>
        <begin position="450"/>
        <end position="466"/>
    </location>
</feature>
<proteinExistence type="predicted"/>
<evidence type="ECO:0000256" key="5">
    <source>
        <dbReference type="ARBA" id="ARBA00023136"/>
    </source>
</evidence>
<keyword evidence="4 6" id="KW-1133">Transmembrane helix</keyword>
<feature type="transmembrane region" description="Helical" evidence="6">
    <location>
        <begin position="516"/>
        <end position="536"/>
    </location>
</feature>
<reference evidence="7 8" key="1">
    <citation type="submission" date="2013-06" db="EMBL/GenBank/DDBJ databases">
        <authorList>
            <person name="Weinstock G."/>
            <person name="Sodergren E."/>
            <person name="Lobos E.A."/>
            <person name="Fulton L."/>
            <person name="Fulton R."/>
            <person name="Courtney L."/>
            <person name="Fronick C."/>
            <person name="O'Laughlin M."/>
            <person name="Godfrey J."/>
            <person name="Wilson R.M."/>
            <person name="Miner T."/>
            <person name="Farmer C."/>
            <person name="Delehaunty K."/>
            <person name="Cordes M."/>
            <person name="Minx P."/>
            <person name="Tomlinson C."/>
            <person name="Chen J."/>
            <person name="Wollam A."/>
            <person name="Pepin K.H."/>
            <person name="Bhonagiri V."/>
            <person name="Zhang X."/>
            <person name="Warren W."/>
            <person name="Mitreva M."/>
            <person name="Mardis E.R."/>
            <person name="Wilson R.K."/>
        </authorList>
    </citation>
    <scope>NUCLEOTIDE SEQUENCE [LARGE SCALE GENOMIC DNA]</scope>
    <source>
        <strain evidence="7 8">W1703</strain>
    </source>
</reference>
<sequence>MLLGLCVANTIKRRKRPMAEKQLTQNEKMARGTFWATTGNTLSRLMGALYIIPWYAWMGKYGNQANALYGMGYNIYAYFLLLSTTGINVAVAKQIAKYNAMDKEDHSIHLIKSFLKLMGVVGLVFAIIMYLASPLFAIVSGTGPELIPVIHSLSLAVLVFPAMSVIRGIFQGYSDFKPYAMSQIFEQLIRVIWMLLTAYFIMQLGSADYVKAVSQSTLAAFIGMIASMTVLVFYLNKAGLLKKIFAKEAKNIKIDTLGLLKETFKEAIPFIITGSAIQTLQLIDQGTFNNVLALFTNYSQTERNILFSYMSANPSKINMILISVATSIGGVGIPVITESFTKKNWEELRKVVVNNLQMLWLFILPAVVGSVILAKPIYVVFYGLPTKTAHYLFVFVMAETVLLALYSLMAPMLQALFENRKAIQYFLWGILAKVLFQVPMMYVFGPYGPLVATALALWIPIVLMYFKIQEVTEFDHAEIRKDAGTILWMTLVMGLVVGLGYFGLSQVYPVVGRVSSLVHVVILGSLGVCVYGYFALRTRQVDGLLGRKAESLRQRFHIK</sequence>
<dbReference type="InterPro" id="IPR050833">
    <property type="entry name" value="Poly_Biosynth_Transport"/>
</dbReference>
<feature type="transmembrane region" description="Helical" evidence="6">
    <location>
        <begin position="117"/>
        <end position="140"/>
    </location>
</feature>
<dbReference type="GO" id="GO:0005886">
    <property type="term" value="C:plasma membrane"/>
    <property type="evidence" value="ECO:0007669"/>
    <property type="project" value="UniProtKB-SubCell"/>
</dbReference>
<dbReference type="InterPro" id="IPR002797">
    <property type="entry name" value="Polysacc_synth"/>
</dbReference>
<name>U2IQN9_9STRE</name>
<evidence type="ECO:0000256" key="6">
    <source>
        <dbReference type="SAM" id="Phobius"/>
    </source>
</evidence>
<dbReference type="PATRIC" id="fig|1227275.3.peg.999"/>
<feature type="transmembrane region" description="Helical" evidence="6">
    <location>
        <begin position="34"/>
        <end position="55"/>
    </location>
</feature>
<dbReference type="PANTHER" id="PTHR30250:SF21">
    <property type="entry name" value="LIPID II FLIPPASE MURJ"/>
    <property type="match status" value="1"/>
</dbReference>
<organism evidence="7 8">
    <name type="scientific">Streptococcus sobrinus W1703</name>
    <dbReference type="NCBI Taxonomy" id="1227275"/>
    <lineage>
        <taxon>Bacteria</taxon>
        <taxon>Bacillati</taxon>
        <taxon>Bacillota</taxon>
        <taxon>Bacilli</taxon>
        <taxon>Lactobacillales</taxon>
        <taxon>Streptococcaceae</taxon>
        <taxon>Streptococcus</taxon>
    </lineage>
</organism>
<dbReference type="Proteomes" id="UP000016617">
    <property type="component" value="Unassembled WGS sequence"/>
</dbReference>
<dbReference type="EMBL" id="AWVA01000069">
    <property type="protein sequence ID" value="ERJ76236.1"/>
    <property type="molecule type" value="Genomic_DNA"/>
</dbReference>
<dbReference type="AlphaFoldDB" id="U2IQN9"/>
<evidence type="ECO:0000313" key="8">
    <source>
        <dbReference type="Proteomes" id="UP000016617"/>
    </source>
</evidence>
<protein>
    <submittedName>
        <fullName evidence="7">Polysaccharide biosynthesis protein</fullName>
    </submittedName>
</protein>
<evidence type="ECO:0000256" key="4">
    <source>
        <dbReference type="ARBA" id="ARBA00022989"/>
    </source>
</evidence>
<evidence type="ECO:0000256" key="3">
    <source>
        <dbReference type="ARBA" id="ARBA00022692"/>
    </source>
</evidence>
<evidence type="ECO:0000313" key="7">
    <source>
        <dbReference type="EMBL" id="ERJ76236.1"/>
    </source>
</evidence>